<accession>A0A0W0XPB4</accession>
<name>A0A0W0XPB4_9GAMM</name>
<protein>
    <recommendedName>
        <fullName evidence="3">Reverse transcriptase domain-containing protein</fullName>
    </recommendedName>
</protein>
<sequence length="239" mass="28314">MNRETSPCWFKQRNYIHFDSRLSLKNTIKLVTNPACIIKHSFYPFIKDTLCEKKINNSLERNVKERQVLYASHADSHIYSYYAHLLSEKYEQFLLNKGLANHVLAFRKIPKPQSEKNMCNIDFANHAFREIVSLGNCVALVIDIKGFFDNLDHEILKQNWICLLEDQNFLPEDHYCVYKSLTKYSFVEKEQLYEKLSISKNNHQRLPNYKYCHPSTFRKLIRGNKLIQINSNNYAIPQV</sequence>
<dbReference type="EMBL" id="LNYS01000023">
    <property type="protein sequence ID" value="KTD46503.1"/>
    <property type="molecule type" value="Genomic_DNA"/>
</dbReference>
<organism evidence="1 2">
    <name type="scientific">Legionella quinlivanii</name>
    <dbReference type="NCBI Taxonomy" id="45073"/>
    <lineage>
        <taxon>Bacteria</taxon>
        <taxon>Pseudomonadati</taxon>
        <taxon>Pseudomonadota</taxon>
        <taxon>Gammaproteobacteria</taxon>
        <taxon>Legionellales</taxon>
        <taxon>Legionellaceae</taxon>
        <taxon>Legionella</taxon>
    </lineage>
</organism>
<dbReference type="PATRIC" id="fig|45073.5.peg.2683"/>
<comment type="caution">
    <text evidence="1">The sequence shown here is derived from an EMBL/GenBank/DDBJ whole genome shotgun (WGS) entry which is preliminary data.</text>
</comment>
<dbReference type="Proteomes" id="UP000054618">
    <property type="component" value="Unassembled WGS sequence"/>
</dbReference>
<dbReference type="STRING" id="45073.Lqui_2529"/>
<dbReference type="OrthoDB" id="9793236at2"/>
<dbReference type="AlphaFoldDB" id="A0A0W0XPB4"/>
<evidence type="ECO:0000313" key="2">
    <source>
        <dbReference type="Proteomes" id="UP000054618"/>
    </source>
</evidence>
<dbReference type="RefSeq" id="WP_058508609.1">
    <property type="nucleotide sequence ID" value="NZ_CAAAIK010000058.1"/>
</dbReference>
<evidence type="ECO:0000313" key="1">
    <source>
        <dbReference type="EMBL" id="KTD46503.1"/>
    </source>
</evidence>
<reference evidence="1 2" key="1">
    <citation type="submission" date="2015-11" db="EMBL/GenBank/DDBJ databases">
        <title>Genomic analysis of 38 Legionella species identifies large and diverse effector repertoires.</title>
        <authorList>
            <person name="Burstein D."/>
            <person name="Amaro F."/>
            <person name="Zusman T."/>
            <person name="Lifshitz Z."/>
            <person name="Cohen O."/>
            <person name="Gilbert J.A."/>
            <person name="Pupko T."/>
            <person name="Shuman H.A."/>
            <person name="Segal G."/>
        </authorList>
    </citation>
    <scope>NUCLEOTIDE SEQUENCE [LARGE SCALE GENOMIC DNA]</scope>
    <source>
        <strain evidence="1 2">CDC#1442-AUS-E</strain>
    </source>
</reference>
<gene>
    <name evidence="1" type="ORF">Lqui_2529</name>
</gene>
<evidence type="ECO:0008006" key="3">
    <source>
        <dbReference type="Google" id="ProtNLM"/>
    </source>
</evidence>
<keyword evidence="2" id="KW-1185">Reference proteome</keyword>
<proteinExistence type="predicted"/>